<dbReference type="Proteomes" id="UP000243588">
    <property type="component" value="Unassembled WGS sequence"/>
</dbReference>
<gene>
    <name evidence="1" type="ORF">SAMN05421818_11758</name>
</gene>
<protein>
    <recommendedName>
        <fullName evidence="3">CarboxypepD_reg-like domain-containing protein</fullName>
    </recommendedName>
</protein>
<keyword evidence="2" id="KW-1185">Reference proteome</keyword>
<name>A0A1G8FLE6_9FLAO</name>
<evidence type="ECO:0000313" key="1">
    <source>
        <dbReference type="EMBL" id="SDH82955.1"/>
    </source>
</evidence>
<sequence length="244" mass="27911">MKSAYWLMGIGCLFSVGVFAQETKIIDGRARMYDGKIVPATIVNKNSKEETKLDGRGYFMINTQVGDTIQFTNKRISPVDYVMTAEDFKLGRVNVVFTKPGQTLEEVVILHKNFDDDLFELGNKKKLTPAERRYKKNNTVFASTANYGMGISLDALANLVSGRKKKDKAAILYERLDIRIQEFVEEYPKSDLLEDMKIPKDRVDAFLYYVVAQPEYGKVKVERTEEYQLYLAKQYADFVGFLGL</sequence>
<evidence type="ECO:0000313" key="2">
    <source>
        <dbReference type="Proteomes" id="UP000243588"/>
    </source>
</evidence>
<organism evidence="1 2">
    <name type="scientific">Myroides phaeus</name>
    <dbReference type="NCBI Taxonomy" id="702745"/>
    <lineage>
        <taxon>Bacteria</taxon>
        <taxon>Pseudomonadati</taxon>
        <taxon>Bacteroidota</taxon>
        <taxon>Flavobacteriia</taxon>
        <taxon>Flavobacteriales</taxon>
        <taxon>Flavobacteriaceae</taxon>
        <taxon>Myroides</taxon>
    </lineage>
</organism>
<dbReference type="EMBL" id="FNDQ01000017">
    <property type="protein sequence ID" value="SDH82955.1"/>
    <property type="molecule type" value="Genomic_DNA"/>
</dbReference>
<dbReference type="AlphaFoldDB" id="A0A1G8FLE6"/>
<accession>A0A1G8FLE6</accession>
<proteinExistence type="predicted"/>
<reference evidence="2" key="1">
    <citation type="submission" date="2016-10" db="EMBL/GenBank/DDBJ databases">
        <authorList>
            <person name="Varghese N."/>
            <person name="Submissions S."/>
        </authorList>
    </citation>
    <scope>NUCLEOTIDE SEQUENCE [LARGE SCALE GENOMIC DNA]</scope>
    <source>
        <strain evidence="2">DSM 23313</strain>
    </source>
</reference>
<dbReference type="RefSeq" id="WP_090409621.1">
    <property type="nucleotide sequence ID" value="NZ_FNDQ01000017.1"/>
</dbReference>
<evidence type="ECO:0008006" key="3">
    <source>
        <dbReference type="Google" id="ProtNLM"/>
    </source>
</evidence>
<dbReference type="STRING" id="702745.SAMN05421818_11758"/>